<dbReference type="InterPro" id="IPR011990">
    <property type="entry name" value="TPR-like_helical_dom_sf"/>
</dbReference>
<reference evidence="8 9" key="1">
    <citation type="submission" date="2019-12" db="EMBL/GenBank/DDBJ databases">
        <title>Chitinophaga sp. strain ysch24 (GDMCC 1.1355), whole genome shotgun sequence.</title>
        <authorList>
            <person name="Zhang X."/>
        </authorList>
    </citation>
    <scope>NUCLEOTIDE SEQUENCE [LARGE SCALE GENOMIC DNA]</scope>
    <source>
        <strain evidence="9">ysch24</strain>
    </source>
</reference>
<dbReference type="GO" id="GO:0009279">
    <property type="term" value="C:cell outer membrane"/>
    <property type="evidence" value="ECO:0007669"/>
    <property type="project" value="UniProtKB-SubCell"/>
</dbReference>
<keyword evidence="9" id="KW-1185">Reference proteome</keyword>
<dbReference type="InterPro" id="IPR012944">
    <property type="entry name" value="SusD_RagB_dom"/>
</dbReference>
<protein>
    <submittedName>
        <fullName evidence="8">RagB/SusD family nutrient uptake outer membrane protein</fullName>
    </submittedName>
</protein>
<feature type="domain" description="RagB/SusD" evidence="6">
    <location>
        <begin position="315"/>
        <end position="512"/>
    </location>
</feature>
<feature type="domain" description="SusD-like N-terminal" evidence="7">
    <location>
        <begin position="19"/>
        <end position="222"/>
    </location>
</feature>
<evidence type="ECO:0000256" key="3">
    <source>
        <dbReference type="ARBA" id="ARBA00022729"/>
    </source>
</evidence>
<dbReference type="Pfam" id="PF07980">
    <property type="entry name" value="SusD_RagB"/>
    <property type="match status" value="1"/>
</dbReference>
<accession>A0A7K1U858</accession>
<sequence length="514" mass="57268">MQKNIYYILILLMLASCKKFLDERPRTGVSTSDFYKTAEDFNLALNGAYATVRDIYNSKSAWIMGEMRSDNTHYDYKPSDQALAVVQRYDVADFIDDRFNTQTAEKWYTCFAAISKVNGILDQIDAIAFDAAEKKRIKGEAQFLRALSYFELVRYYGGVPVYTHAVQNREETYLARSTAEEVYALIISDTQAAVDQLDAPAAFPQTGRVTKGAALTLLSDVYVTLGRFPEAEPLLKQVIQMGYGLYPDYPDVFALNNKNGIESVFEIQFNANLPTPQASNFIYNFIPRMANSAVITGPGQNTITNLGGFNTPAQDLLDSYEPGDKRLAGSLAVAEGTFNGTDDFTASAVKPIAGYTPAPGKVGRPFTTKFLHAHTIANQTNDNWPVYRYAEVLLLLAESLNEQGKGGEALLYLNQVRSRAGLQAATETEKNALAAIILHERRVELAFENKRWLDLVRTGNALPVMNAFGVKQKQQYSYLLPASYNVTKERLVFPIPDAEVLLNVKLRQNPGYEN</sequence>
<proteinExistence type="inferred from homology"/>
<evidence type="ECO:0000259" key="6">
    <source>
        <dbReference type="Pfam" id="PF07980"/>
    </source>
</evidence>
<evidence type="ECO:0000256" key="5">
    <source>
        <dbReference type="ARBA" id="ARBA00023237"/>
    </source>
</evidence>
<evidence type="ECO:0000256" key="4">
    <source>
        <dbReference type="ARBA" id="ARBA00023136"/>
    </source>
</evidence>
<dbReference type="CDD" id="cd08977">
    <property type="entry name" value="SusD"/>
    <property type="match status" value="1"/>
</dbReference>
<evidence type="ECO:0000313" key="8">
    <source>
        <dbReference type="EMBL" id="MVT10542.1"/>
    </source>
</evidence>
<name>A0A7K1U858_9BACT</name>
<dbReference type="InterPro" id="IPR033985">
    <property type="entry name" value="SusD-like_N"/>
</dbReference>
<dbReference type="SUPFAM" id="SSF48452">
    <property type="entry name" value="TPR-like"/>
    <property type="match status" value="1"/>
</dbReference>
<dbReference type="Gene3D" id="1.25.40.390">
    <property type="match status" value="1"/>
</dbReference>
<dbReference type="RefSeq" id="WP_157307985.1">
    <property type="nucleotide sequence ID" value="NZ_WRXN01000009.1"/>
</dbReference>
<evidence type="ECO:0000256" key="1">
    <source>
        <dbReference type="ARBA" id="ARBA00004442"/>
    </source>
</evidence>
<dbReference type="EMBL" id="WRXN01000009">
    <property type="protein sequence ID" value="MVT10542.1"/>
    <property type="molecule type" value="Genomic_DNA"/>
</dbReference>
<dbReference type="Proteomes" id="UP000461730">
    <property type="component" value="Unassembled WGS sequence"/>
</dbReference>
<dbReference type="AlphaFoldDB" id="A0A7K1U858"/>
<evidence type="ECO:0000256" key="2">
    <source>
        <dbReference type="ARBA" id="ARBA00006275"/>
    </source>
</evidence>
<evidence type="ECO:0000259" key="7">
    <source>
        <dbReference type="Pfam" id="PF14322"/>
    </source>
</evidence>
<dbReference type="Pfam" id="PF14322">
    <property type="entry name" value="SusD-like_3"/>
    <property type="match status" value="1"/>
</dbReference>
<dbReference type="PROSITE" id="PS51257">
    <property type="entry name" value="PROKAR_LIPOPROTEIN"/>
    <property type="match status" value="1"/>
</dbReference>
<keyword evidence="3" id="KW-0732">Signal</keyword>
<keyword evidence="5" id="KW-0998">Cell outer membrane</keyword>
<comment type="caution">
    <text evidence="8">The sequence shown here is derived from an EMBL/GenBank/DDBJ whole genome shotgun (WGS) entry which is preliminary data.</text>
</comment>
<gene>
    <name evidence="8" type="ORF">GO493_19875</name>
</gene>
<organism evidence="8 9">
    <name type="scientific">Chitinophaga tropicalis</name>
    <dbReference type="NCBI Taxonomy" id="2683588"/>
    <lineage>
        <taxon>Bacteria</taxon>
        <taxon>Pseudomonadati</taxon>
        <taxon>Bacteroidota</taxon>
        <taxon>Chitinophagia</taxon>
        <taxon>Chitinophagales</taxon>
        <taxon>Chitinophagaceae</taxon>
        <taxon>Chitinophaga</taxon>
    </lineage>
</organism>
<evidence type="ECO:0000313" key="9">
    <source>
        <dbReference type="Proteomes" id="UP000461730"/>
    </source>
</evidence>
<comment type="similarity">
    <text evidence="2">Belongs to the SusD family.</text>
</comment>
<comment type="subcellular location">
    <subcellularLocation>
        <location evidence="1">Cell outer membrane</location>
    </subcellularLocation>
</comment>
<keyword evidence="4" id="KW-0472">Membrane</keyword>